<keyword evidence="4" id="KW-1185">Reference proteome</keyword>
<gene>
    <name evidence="3" type="ORF">P5673_033579</name>
</gene>
<feature type="compositionally biased region" description="Polar residues" evidence="1">
    <location>
        <begin position="848"/>
        <end position="859"/>
    </location>
</feature>
<dbReference type="Gene3D" id="3.40.50.300">
    <property type="entry name" value="P-loop containing nucleotide triphosphate hydrolases"/>
    <property type="match status" value="2"/>
</dbReference>
<organism evidence="3 4">
    <name type="scientific">Acropora cervicornis</name>
    <name type="common">Staghorn coral</name>
    <dbReference type="NCBI Taxonomy" id="6130"/>
    <lineage>
        <taxon>Eukaryota</taxon>
        <taxon>Metazoa</taxon>
        <taxon>Cnidaria</taxon>
        <taxon>Anthozoa</taxon>
        <taxon>Hexacorallia</taxon>
        <taxon>Scleractinia</taxon>
        <taxon>Astrocoeniina</taxon>
        <taxon>Acroporidae</taxon>
        <taxon>Acropora</taxon>
    </lineage>
</organism>
<dbReference type="SMART" id="SM00005">
    <property type="entry name" value="DEATH"/>
    <property type="match status" value="2"/>
</dbReference>
<dbReference type="InterPro" id="IPR027417">
    <property type="entry name" value="P-loop_NTPase"/>
</dbReference>
<dbReference type="Gene3D" id="1.10.533.10">
    <property type="entry name" value="Death Domain, Fas"/>
    <property type="match status" value="2"/>
</dbReference>
<dbReference type="Proteomes" id="UP001249851">
    <property type="component" value="Unassembled WGS sequence"/>
</dbReference>
<dbReference type="GO" id="GO:0007165">
    <property type="term" value="P:signal transduction"/>
    <property type="evidence" value="ECO:0007669"/>
    <property type="project" value="InterPro"/>
</dbReference>
<dbReference type="SUPFAM" id="SSF47986">
    <property type="entry name" value="DEATH domain"/>
    <property type="match status" value="2"/>
</dbReference>
<dbReference type="EMBL" id="JARQWQ010000285">
    <property type="protein sequence ID" value="KAK2546776.1"/>
    <property type="molecule type" value="Genomic_DNA"/>
</dbReference>
<name>A0AAD9PPS1_ACRCE</name>
<feature type="domain" description="Death" evidence="2">
    <location>
        <begin position="20"/>
        <end position="81"/>
    </location>
</feature>
<dbReference type="Pfam" id="PF08477">
    <property type="entry name" value="Roc"/>
    <property type="match status" value="1"/>
</dbReference>
<evidence type="ECO:0000313" key="4">
    <source>
        <dbReference type="Proteomes" id="UP001249851"/>
    </source>
</evidence>
<accession>A0AAD9PPS1</accession>
<comment type="caution">
    <text evidence="3">The sequence shown here is derived from an EMBL/GenBank/DDBJ whole genome shotgun (WGS) entry which is preliminary data.</text>
</comment>
<dbReference type="PANTHER" id="PTHR47508">
    <property type="entry name" value="SAM DOMAIN-CONTAINING PROTEIN-RELATED"/>
    <property type="match status" value="1"/>
</dbReference>
<dbReference type="InterPro" id="IPR011029">
    <property type="entry name" value="DEATH-like_dom_sf"/>
</dbReference>
<dbReference type="InterPro" id="IPR000488">
    <property type="entry name" value="Death_dom"/>
</dbReference>
<dbReference type="Pfam" id="PF00531">
    <property type="entry name" value="Death"/>
    <property type="match status" value="2"/>
</dbReference>
<feature type="region of interest" description="Disordered" evidence="1">
    <location>
        <begin position="847"/>
        <end position="897"/>
    </location>
</feature>
<sequence>LDESVSFKPGALSQDDVLGIAHELSSSWKIVGRVLNVPDAVIDQIQADESTVSEKCYSVLRYWQGRYPSDATYHRLARALQHPAVDRVDVAFMYCGPQFGRKVEGAKDEAAFVPAEIRARGSEAKRAFQRAMKSGKVKVYRGRIMLLGQDRAGKTSLKKSLLGLPFDPKEESTVGVEVDRSKCELEVDEVQNWMPSKRKERERSEFEEELARLISMDLRETEADVNDSTATDPNVEEVKITDELEERKDYEEPKLLSDVDEPVTDTEEKIMILENGQNAFSEQKPVDKNDSNELQLNINSTTLPNDVPELMTNDVTDLVVRYLQSLQLEDDIKSEEVTLTLWDFAGQHLYYASHSVFLSGRAVYILVYNLNKNLLATAEPCVRQGVNNIKLDNANNETNLDNLLSWLVSVHNIRSAAKENVAHQGKKLSYLQPPRIKESLEYKEYERHVTAPFFAVDNKTENDEGVQKLRQRIIEILKNEPYMGEEVPLREQEALVAKQTYFMDLDQLLFVIQQVCHIEDEEEVTAMLNFYNDLGVIVKHGQTVVLQAQWLIDLFKKLITVPPFDEADPSHRKWWRDLEVNGILSIALVDHVFSKFIDEGLCKQDILDMMELHGLIAKFSIATDENQDEERYFVPTQLRSSPSALCEIKPSGCDPCPLFLHFLDGFVPHGLFPQLVSKFIHWCSENGLKETPQLFNNGARLFIGKQITFALILICRKRFIKIVLKTRNPSSCKSQSLNASNKMAIEVRNFIERTLDEFSRDLSYLSNLRYEFSVVCTHCQPRECDLDGLISCCHDDRLHLLRVRPGEELICMENFSDETVKVPGWEMWFEVSHSQTKEPKEDILETVGASSELKTTGQGVETKKRKRKKNFTGRSSRVPPKRKKGTEENETAQPAGLDESISQDDVLFIAHELGSLWKMVGRALNVPDAVIDQIEANKSDVTEKCYTLLTCWQKRYPKDATYHRLALALKHDAVGRADVAEKFCGL</sequence>
<feature type="domain" description="Death" evidence="2">
    <location>
        <begin position="909"/>
        <end position="970"/>
    </location>
</feature>
<evidence type="ECO:0000259" key="2">
    <source>
        <dbReference type="PROSITE" id="PS50017"/>
    </source>
</evidence>
<dbReference type="CDD" id="cd01670">
    <property type="entry name" value="Death"/>
    <property type="match status" value="2"/>
</dbReference>
<reference evidence="3" key="2">
    <citation type="journal article" date="2023" name="Science">
        <title>Genomic signatures of disease resistance in endangered staghorn corals.</title>
        <authorList>
            <person name="Vollmer S.V."/>
            <person name="Selwyn J.D."/>
            <person name="Despard B.A."/>
            <person name="Roesel C.L."/>
        </authorList>
    </citation>
    <scope>NUCLEOTIDE SEQUENCE</scope>
    <source>
        <strain evidence="3">K2</strain>
    </source>
</reference>
<dbReference type="PROSITE" id="PS50017">
    <property type="entry name" value="DEATH_DOMAIN"/>
    <property type="match status" value="2"/>
</dbReference>
<reference evidence="3" key="1">
    <citation type="journal article" date="2023" name="G3 (Bethesda)">
        <title>Whole genome assembly and annotation of the endangered Caribbean coral Acropora cervicornis.</title>
        <authorList>
            <person name="Selwyn J.D."/>
            <person name="Vollmer S.V."/>
        </authorList>
    </citation>
    <scope>NUCLEOTIDE SEQUENCE</scope>
    <source>
        <strain evidence="3">K2</strain>
    </source>
</reference>
<dbReference type="SUPFAM" id="SSF52540">
    <property type="entry name" value="P-loop containing nucleoside triphosphate hydrolases"/>
    <property type="match status" value="1"/>
</dbReference>
<dbReference type="AlphaFoldDB" id="A0AAD9PPS1"/>
<proteinExistence type="predicted"/>
<protein>
    <recommendedName>
        <fullName evidence="2">Death domain-containing protein</fullName>
    </recommendedName>
</protein>
<dbReference type="PANTHER" id="PTHR47508:SF1">
    <property type="entry name" value="NON-SPECIFIC SERINE_THREONINE PROTEIN KINASE"/>
    <property type="match status" value="1"/>
</dbReference>
<feature type="non-terminal residue" evidence="3">
    <location>
        <position position="986"/>
    </location>
</feature>
<evidence type="ECO:0000313" key="3">
    <source>
        <dbReference type="EMBL" id="KAK2546776.1"/>
    </source>
</evidence>
<evidence type="ECO:0000256" key="1">
    <source>
        <dbReference type="SAM" id="MobiDB-lite"/>
    </source>
</evidence>